<dbReference type="EMBL" id="UINC01003067">
    <property type="protein sequence ID" value="SVA03045.1"/>
    <property type="molecule type" value="Genomic_DNA"/>
</dbReference>
<name>A0A381SG48_9ZZZZ</name>
<protein>
    <submittedName>
        <fullName evidence="1">Uncharacterized protein</fullName>
    </submittedName>
</protein>
<organism evidence="1">
    <name type="scientific">marine metagenome</name>
    <dbReference type="NCBI Taxonomy" id="408172"/>
    <lineage>
        <taxon>unclassified sequences</taxon>
        <taxon>metagenomes</taxon>
        <taxon>ecological metagenomes</taxon>
    </lineage>
</organism>
<reference evidence="1" key="1">
    <citation type="submission" date="2018-05" db="EMBL/GenBank/DDBJ databases">
        <authorList>
            <person name="Lanie J.A."/>
            <person name="Ng W.-L."/>
            <person name="Kazmierczak K.M."/>
            <person name="Andrzejewski T.M."/>
            <person name="Davidsen T.M."/>
            <person name="Wayne K.J."/>
            <person name="Tettelin H."/>
            <person name="Glass J.I."/>
            <person name="Rusch D."/>
            <person name="Podicherti R."/>
            <person name="Tsui H.-C.T."/>
            <person name="Winkler M.E."/>
        </authorList>
    </citation>
    <scope>NUCLEOTIDE SEQUENCE</scope>
</reference>
<gene>
    <name evidence="1" type="ORF">METZ01_LOCUS55899</name>
</gene>
<proteinExistence type="predicted"/>
<sequence>MAVVVILGVLLVGWARSNREATSAPRLGDHWHSVYEIYSCVGQGSHIYRPKIVVERDPDGIHTHGDGLIHIHPFNSSATGKRAQLGTFFEAFGGYITDSAVKLDTGEVIEEGYDCGGQPAVLTVARFDAQDRNRDPQIYTEGLADIRFLKNLEAFTIAFIPAGETPPVPRPERYTFLEAVDPRALVSDVPVLDLPTTTSG</sequence>
<dbReference type="AlphaFoldDB" id="A0A381SG48"/>
<evidence type="ECO:0000313" key="1">
    <source>
        <dbReference type="EMBL" id="SVA03045.1"/>
    </source>
</evidence>
<accession>A0A381SG48</accession>